<dbReference type="CDD" id="cd04433">
    <property type="entry name" value="AFD_class_I"/>
    <property type="match status" value="1"/>
</dbReference>
<dbReference type="GO" id="GO:0006631">
    <property type="term" value="P:fatty acid metabolic process"/>
    <property type="evidence" value="ECO:0007669"/>
    <property type="project" value="TreeGrafter"/>
</dbReference>
<dbReference type="AlphaFoldDB" id="A0A2I2KNC9"/>
<sequence length="317" mass="33305">MEVYRTLIPLGPGDVFVSVAGFHHIAGAGNLAVALGAGSAIVAFGWFTVSAWRELDGLGITHALMIPPMIEMLLAADALPLPGLRTLTYGGSPIRPQTLARTVDVLPDVRITNLFGQTEGSPLCALTSADHDAIRAGDTDLLATVGRPVPGLELRIDAPDGEGVGEVVVRGPHLFAGGPDGWHRTGDLGSVDDRGYVHLVGRTGDTISRGGEIVRPVQVEDVLRTHPGVADVAVAGVADERLGEEIGAWVVPADPAAPPAFDELAAYARERLAGFKIPRVWSTVRELPKNANGKVLRRVLRDSASSDELAPSTEGTR</sequence>
<dbReference type="InterPro" id="IPR042099">
    <property type="entry name" value="ANL_N_sf"/>
</dbReference>
<dbReference type="Proteomes" id="UP000234331">
    <property type="component" value="Unassembled WGS sequence"/>
</dbReference>
<evidence type="ECO:0000313" key="3">
    <source>
        <dbReference type="EMBL" id="SNQ47174.1"/>
    </source>
</evidence>
<dbReference type="Pfam" id="PF00501">
    <property type="entry name" value="AMP-binding"/>
    <property type="match status" value="1"/>
</dbReference>
<dbReference type="PANTHER" id="PTHR43201:SF32">
    <property type="entry name" value="2-SUCCINYLBENZOATE--COA LIGASE, CHLOROPLASTIC_PEROXISOMAL"/>
    <property type="match status" value="1"/>
</dbReference>
<name>A0A2I2KNC9_9ACTN</name>
<feature type="domain" description="AMP-dependent synthetase/ligase" evidence="1">
    <location>
        <begin position="8"/>
        <end position="177"/>
    </location>
</feature>
<feature type="domain" description="AMP-binding enzyme C-terminal" evidence="2">
    <location>
        <begin position="218"/>
        <end position="294"/>
    </location>
</feature>
<accession>A0A2I2KNC9</accession>
<dbReference type="Pfam" id="PF13193">
    <property type="entry name" value="AMP-binding_C"/>
    <property type="match status" value="1"/>
</dbReference>
<proteinExistence type="predicted"/>
<evidence type="ECO:0000313" key="4">
    <source>
        <dbReference type="Proteomes" id="UP000234331"/>
    </source>
</evidence>
<dbReference type="SUPFAM" id="SSF56801">
    <property type="entry name" value="Acetyl-CoA synthetase-like"/>
    <property type="match status" value="1"/>
</dbReference>
<protein>
    <submittedName>
        <fullName evidence="3">Acyl-CoA synthetase, long-chain fatty acid:CoA ligase</fullName>
    </submittedName>
</protein>
<keyword evidence="4" id="KW-1185">Reference proteome</keyword>
<dbReference type="GO" id="GO:0031956">
    <property type="term" value="F:medium-chain fatty acid-CoA ligase activity"/>
    <property type="evidence" value="ECO:0007669"/>
    <property type="project" value="TreeGrafter"/>
</dbReference>
<gene>
    <name evidence="3" type="ORF">FRACA_1750001</name>
</gene>
<dbReference type="InterPro" id="IPR000873">
    <property type="entry name" value="AMP-dep_synth/lig_dom"/>
</dbReference>
<dbReference type="InterPro" id="IPR025110">
    <property type="entry name" value="AMP-bd_C"/>
</dbReference>
<dbReference type="Gene3D" id="3.30.300.30">
    <property type="match status" value="1"/>
</dbReference>
<evidence type="ECO:0000259" key="2">
    <source>
        <dbReference type="Pfam" id="PF13193"/>
    </source>
</evidence>
<evidence type="ECO:0000259" key="1">
    <source>
        <dbReference type="Pfam" id="PF00501"/>
    </source>
</evidence>
<dbReference type="Gene3D" id="3.40.50.12780">
    <property type="entry name" value="N-terminal domain of ligase-like"/>
    <property type="match status" value="1"/>
</dbReference>
<organism evidence="3 4">
    <name type="scientific">Frankia canadensis</name>
    <dbReference type="NCBI Taxonomy" id="1836972"/>
    <lineage>
        <taxon>Bacteria</taxon>
        <taxon>Bacillati</taxon>
        <taxon>Actinomycetota</taxon>
        <taxon>Actinomycetes</taxon>
        <taxon>Frankiales</taxon>
        <taxon>Frankiaceae</taxon>
        <taxon>Frankia</taxon>
    </lineage>
</organism>
<dbReference type="InterPro" id="IPR045851">
    <property type="entry name" value="AMP-bd_C_sf"/>
</dbReference>
<dbReference type="EMBL" id="FZMO01000085">
    <property type="protein sequence ID" value="SNQ47174.1"/>
    <property type="molecule type" value="Genomic_DNA"/>
</dbReference>
<keyword evidence="3" id="KW-0436">Ligase</keyword>
<reference evidence="3 4" key="1">
    <citation type="submission" date="2017-06" db="EMBL/GenBank/DDBJ databases">
        <authorList>
            <person name="Kim H.J."/>
            <person name="Triplett B.A."/>
        </authorList>
    </citation>
    <scope>NUCLEOTIDE SEQUENCE [LARGE SCALE GENOMIC DNA]</scope>
    <source>
        <strain evidence="3">FRACA_ARgP5</strain>
    </source>
</reference>
<dbReference type="PANTHER" id="PTHR43201">
    <property type="entry name" value="ACYL-COA SYNTHETASE"/>
    <property type="match status" value="1"/>
</dbReference>